<sequence>MHRSPVAPPTVSVDGICVEDFAGVRAAFERNFTERGDIGAAVAVWVDGDLVVNLWGGSADAAGVRPWRADTLASIYSGSKGLTSTCIHLLADRGELDLDAPVARYWPEFGQAGKENITVAMVLAHRSGVIGPRHRLRPEQTLDWDGVCTRIAGSPPWWEPGTAQGYHMVTFGFILGELVRRITGRTLGRYLRTEIAEPLGIDVHVGLPAAEHHRCAEMINKPHIRDVLAGGGAPGQPARLDEHPMAGLAVAMGFVPDDELGSTDIDSWRAAEFPGTNSHVSAHGLATFYNALAQEKLLSRELMERVRVSQGGFDTDVVLGARVADHGWGLGYMLNQRGVAGPNPAIFGHGGSGGSFAFVDLEHRIGYSYVMNHFDATKCNADPRTLALSDEVYSALGVKTA</sequence>
<dbReference type="InterPro" id="IPR052907">
    <property type="entry name" value="Beta-lactamase/esterase"/>
</dbReference>
<accession>A0AAV2WQY4</accession>
<dbReference type="Gene3D" id="3.40.710.10">
    <property type="entry name" value="DD-peptidase/beta-lactamase superfamily"/>
    <property type="match status" value="1"/>
</dbReference>
<evidence type="ECO:0000313" key="3">
    <source>
        <dbReference type="Proteomes" id="UP000028864"/>
    </source>
</evidence>
<dbReference type="RefSeq" id="WP_396869032.1">
    <property type="nucleotide sequence ID" value="NZ_LK021341.1"/>
</dbReference>
<gene>
    <name evidence="2" type="ORF">BN1047_04628</name>
</gene>
<evidence type="ECO:0000259" key="1">
    <source>
        <dbReference type="Pfam" id="PF00144"/>
    </source>
</evidence>
<protein>
    <submittedName>
        <fullName evidence="2">Beta-lactamase</fullName>
    </submittedName>
</protein>
<evidence type="ECO:0000313" key="2">
    <source>
        <dbReference type="EMBL" id="CDQ46716.1"/>
    </source>
</evidence>
<dbReference type="SUPFAM" id="SSF56601">
    <property type="entry name" value="beta-lactamase/transpeptidase-like"/>
    <property type="match status" value="1"/>
</dbReference>
<reference evidence="2" key="1">
    <citation type="submission" date="2014-05" db="EMBL/GenBank/DDBJ databases">
        <authorList>
            <person name="Urmite Genomes"/>
        </authorList>
    </citation>
    <scope>NUCLEOTIDE SEQUENCE</scope>
    <source>
        <strain evidence="2">DSM 44074</strain>
    </source>
</reference>
<dbReference type="InterPro" id="IPR012338">
    <property type="entry name" value="Beta-lactam/transpept-like"/>
</dbReference>
<dbReference type="Proteomes" id="UP000028864">
    <property type="component" value="Unassembled WGS sequence"/>
</dbReference>
<dbReference type="InterPro" id="IPR001466">
    <property type="entry name" value="Beta-lactam-related"/>
</dbReference>
<feature type="domain" description="Beta-lactamase-related" evidence="1">
    <location>
        <begin position="28"/>
        <end position="382"/>
    </location>
</feature>
<dbReference type="PANTHER" id="PTHR43319:SF3">
    <property type="entry name" value="BETA-LACTAMASE-RELATED DOMAIN-CONTAINING PROTEIN"/>
    <property type="match status" value="1"/>
</dbReference>
<name>A0AAV2WQY4_MYCNE</name>
<dbReference type="AlphaFoldDB" id="A0AAV2WQY4"/>
<proteinExistence type="predicted"/>
<dbReference type="Pfam" id="PF00144">
    <property type="entry name" value="Beta-lactamase"/>
    <property type="match status" value="1"/>
</dbReference>
<organism evidence="2 3">
    <name type="scientific">Mycolicibacterium neoaurum</name>
    <name type="common">Mycobacterium neoaurum</name>
    <dbReference type="NCBI Taxonomy" id="1795"/>
    <lineage>
        <taxon>Bacteria</taxon>
        <taxon>Bacillati</taxon>
        <taxon>Actinomycetota</taxon>
        <taxon>Actinomycetes</taxon>
        <taxon>Mycobacteriales</taxon>
        <taxon>Mycobacteriaceae</taxon>
        <taxon>Mycolicibacterium</taxon>
    </lineage>
</organism>
<reference evidence="2" key="2">
    <citation type="submission" date="2015-09" db="EMBL/GenBank/DDBJ databases">
        <title>Draft genome sequence of Mycobacterium neoaurum DSM 44074.</title>
        <authorList>
            <person name="Croce O."/>
            <person name="Robert C."/>
            <person name="Raoult D."/>
            <person name="Drancourt M."/>
        </authorList>
    </citation>
    <scope>NUCLEOTIDE SEQUENCE</scope>
    <source>
        <strain evidence="2">DSM 44074</strain>
    </source>
</reference>
<dbReference type="PANTHER" id="PTHR43319">
    <property type="entry name" value="BETA-LACTAMASE-RELATED"/>
    <property type="match status" value="1"/>
</dbReference>
<dbReference type="EMBL" id="LK021341">
    <property type="protein sequence ID" value="CDQ46716.1"/>
    <property type="molecule type" value="Genomic_DNA"/>
</dbReference>